<reference evidence="3" key="1">
    <citation type="submission" date="2023-10" db="EMBL/GenBank/DDBJ databases">
        <authorList>
            <person name="Chen Y."/>
            <person name="Shah S."/>
            <person name="Dougan E. K."/>
            <person name="Thang M."/>
            <person name="Chan C."/>
        </authorList>
    </citation>
    <scope>NUCLEOTIDE SEQUENCE [LARGE SCALE GENOMIC DNA]</scope>
</reference>
<keyword evidence="2" id="KW-0732">Signal</keyword>
<evidence type="ECO:0000313" key="4">
    <source>
        <dbReference type="Proteomes" id="UP001189429"/>
    </source>
</evidence>
<dbReference type="EMBL" id="CAUYUJ010002235">
    <property type="protein sequence ID" value="CAK0799869.1"/>
    <property type="molecule type" value="Genomic_DNA"/>
</dbReference>
<evidence type="ECO:0000256" key="2">
    <source>
        <dbReference type="SAM" id="SignalP"/>
    </source>
</evidence>
<feature type="chain" id="PRO_5046924225" description="Solute carrier family 40 protein" evidence="2">
    <location>
        <begin position="20"/>
        <end position="129"/>
    </location>
</feature>
<gene>
    <name evidence="3" type="ORF">PCOR1329_LOCUS8193</name>
</gene>
<evidence type="ECO:0008006" key="5">
    <source>
        <dbReference type="Google" id="ProtNLM"/>
    </source>
</evidence>
<keyword evidence="4" id="KW-1185">Reference proteome</keyword>
<comment type="caution">
    <text evidence="3">The sequence shown here is derived from an EMBL/GenBank/DDBJ whole genome shotgun (WGS) entry which is preliminary data.</text>
</comment>
<organism evidence="3 4">
    <name type="scientific">Prorocentrum cordatum</name>
    <dbReference type="NCBI Taxonomy" id="2364126"/>
    <lineage>
        <taxon>Eukaryota</taxon>
        <taxon>Sar</taxon>
        <taxon>Alveolata</taxon>
        <taxon>Dinophyceae</taxon>
        <taxon>Prorocentrales</taxon>
        <taxon>Prorocentraceae</taxon>
        <taxon>Prorocentrum</taxon>
    </lineage>
</organism>
<name>A0ABN9Q5Z3_9DINO</name>
<feature type="compositionally biased region" description="Polar residues" evidence="1">
    <location>
        <begin position="100"/>
        <end position="120"/>
    </location>
</feature>
<feature type="non-terminal residue" evidence="3">
    <location>
        <position position="1"/>
    </location>
</feature>
<proteinExistence type="predicted"/>
<feature type="region of interest" description="Disordered" evidence="1">
    <location>
        <begin position="100"/>
        <end position="129"/>
    </location>
</feature>
<accession>A0ABN9Q5Z3</accession>
<sequence>NPGFLSWLFFLWVGRLVSTSGQGPVEDEHLVEVPGASRVAPLLARFDAVWRPEGRDEKETSSLLFVTRQLFLPAWGWSGFLMFMQQLISVIIPFLTEESSSYGSRTTPRSSMSGGCSSVGASPPYSWGT</sequence>
<feature type="signal peptide" evidence="2">
    <location>
        <begin position="1"/>
        <end position="19"/>
    </location>
</feature>
<evidence type="ECO:0000256" key="1">
    <source>
        <dbReference type="SAM" id="MobiDB-lite"/>
    </source>
</evidence>
<evidence type="ECO:0000313" key="3">
    <source>
        <dbReference type="EMBL" id="CAK0799869.1"/>
    </source>
</evidence>
<protein>
    <recommendedName>
        <fullName evidence="5">Solute carrier family 40 protein</fullName>
    </recommendedName>
</protein>
<dbReference type="Proteomes" id="UP001189429">
    <property type="component" value="Unassembled WGS sequence"/>
</dbReference>